<feature type="compositionally biased region" description="Low complexity" evidence="1">
    <location>
        <begin position="122"/>
        <end position="135"/>
    </location>
</feature>
<organism>
    <name type="scientific">Branchiostoma floridae</name>
    <name type="common">Florida lancelet</name>
    <name type="synonym">Amphioxus</name>
    <dbReference type="NCBI Taxonomy" id="7739"/>
    <lineage>
        <taxon>Eukaryota</taxon>
        <taxon>Metazoa</taxon>
        <taxon>Chordata</taxon>
        <taxon>Cephalochordata</taxon>
        <taxon>Leptocardii</taxon>
        <taxon>Amphioxiformes</taxon>
        <taxon>Branchiostomatidae</taxon>
        <taxon>Branchiostoma</taxon>
    </lineage>
</organism>
<evidence type="ECO:0000313" key="2">
    <source>
        <dbReference type="EMBL" id="EEN63311.1"/>
    </source>
</evidence>
<reference evidence="2" key="1">
    <citation type="journal article" date="2008" name="Nature">
        <title>The amphioxus genome and the evolution of the chordate karyotype.</title>
        <authorList>
            <consortium name="US DOE Joint Genome Institute (JGI-PGF)"/>
            <person name="Putnam N.H."/>
            <person name="Butts T."/>
            <person name="Ferrier D.E.K."/>
            <person name="Furlong R.F."/>
            <person name="Hellsten U."/>
            <person name="Kawashima T."/>
            <person name="Robinson-Rechavi M."/>
            <person name="Shoguchi E."/>
            <person name="Terry A."/>
            <person name="Yu J.-K."/>
            <person name="Benito-Gutierrez E.L."/>
            <person name="Dubchak I."/>
            <person name="Garcia-Fernandez J."/>
            <person name="Gibson-Brown J.J."/>
            <person name="Grigoriev I.V."/>
            <person name="Horton A.C."/>
            <person name="de Jong P.J."/>
            <person name="Jurka J."/>
            <person name="Kapitonov V.V."/>
            <person name="Kohara Y."/>
            <person name="Kuroki Y."/>
            <person name="Lindquist E."/>
            <person name="Lucas S."/>
            <person name="Osoegawa K."/>
            <person name="Pennacchio L.A."/>
            <person name="Salamov A.A."/>
            <person name="Satou Y."/>
            <person name="Sauka-Spengler T."/>
            <person name="Schmutz J."/>
            <person name="Shin-I T."/>
            <person name="Toyoda A."/>
            <person name="Bronner-Fraser M."/>
            <person name="Fujiyama A."/>
            <person name="Holland L.Z."/>
            <person name="Holland P.W.H."/>
            <person name="Satoh N."/>
            <person name="Rokhsar D.S."/>
        </authorList>
    </citation>
    <scope>NUCLEOTIDE SEQUENCE [LARGE SCALE GENOMIC DNA]</scope>
    <source>
        <strain evidence="2">S238N-H82</strain>
        <tissue evidence="2">Testes</tissue>
    </source>
</reference>
<name>C3Y9Q5_BRAFL</name>
<protein>
    <submittedName>
        <fullName evidence="2">Uncharacterized protein</fullName>
    </submittedName>
</protein>
<dbReference type="AlphaFoldDB" id="C3Y9Q5"/>
<feature type="region of interest" description="Disordered" evidence="1">
    <location>
        <begin position="121"/>
        <end position="151"/>
    </location>
</feature>
<proteinExistence type="predicted"/>
<dbReference type="EMBL" id="GG666492">
    <property type="protein sequence ID" value="EEN63311.1"/>
    <property type="molecule type" value="Genomic_DNA"/>
</dbReference>
<sequence>MGLPSIPQNLPPCIHTLDLKGSNTKATLHNTNTAAIIDNRYEDMNQHNQTCQNQSQAIIESSTNTTAAVLASGYNHRYENMNQHDQTGQGQSQPITESNTNTTAAVVASGSDHQYEYINQHKQTGQGQSQTTTKSLGARNQSYDTGPTTSQLNSLYKAGQIEYQPIIKPNTNTTAAVVTIGDDQAEQGQSQFITTDLVVGNLSHNDILAALQPNPMYTVILSPNILQHSTNGVVLGAALDFSSLDLQMLNTLYNCYGGK</sequence>
<accession>C3Y9Q5</accession>
<dbReference type="InParanoid" id="C3Y9Q5"/>
<gene>
    <name evidence="2" type="ORF">BRAFLDRAFT_88251</name>
</gene>
<evidence type="ECO:0000256" key="1">
    <source>
        <dbReference type="SAM" id="MobiDB-lite"/>
    </source>
</evidence>
<feature type="compositionally biased region" description="Polar residues" evidence="1">
    <location>
        <begin position="138"/>
        <end position="151"/>
    </location>
</feature>